<proteinExistence type="predicted"/>
<dbReference type="AlphaFoldDB" id="A0A8W8HRD7"/>
<evidence type="ECO:0000313" key="3">
    <source>
        <dbReference type="Proteomes" id="UP000005408"/>
    </source>
</evidence>
<name>A0A8W8HRD7_MAGGI</name>
<reference evidence="2" key="1">
    <citation type="submission" date="2022-08" db="UniProtKB">
        <authorList>
            <consortium name="EnsemblMetazoa"/>
        </authorList>
    </citation>
    <scope>IDENTIFICATION</scope>
    <source>
        <strain evidence="2">05x7-T-G4-1.051#20</strain>
    </source>
</reference>
<organism evidence="2 3">
    <name type="scientific">Magallana gigas</name>
    <name type="common">Pacific oyster</name>
    <name type="synonym">Crassostrea gigas</name>
    <dbReference type="NCBI Taxonomy" id="29159"/>
    <lineage>
        <taxon>Eukaryota</taxon>
        <taxon>Metazoa</taxon>
        <taxon>Spiralia</taxon>
        <taxon>Lophotrochozoa</taxon>
        <taxon>Mollusca</taxon>
        <taxon>Bivalvia</taxon>
        <taxon>Autobranchia</taxon>
        <taxon>Pteriomorphia</taxon>
        <taxon>Ostreida</taxon>
        <taxon>Ostreoidea</taxon>
        <taxon>Ostreidae</taxon>
        <taxon>Magallana</taxon>
    </lineage>
</organism>
<keyword evidence="3" id="KW-1185">Reference proteome</keyword>
<dbReference type="EnsemblMetazoa" id="G10717.1">
    <property type="protein sequence ID" value="G10717.1:cds"/>
    <property type="gene ID" value="G10717"/>
</dbReference>
<accession>A0A8W8HRD7</accession>
<protein>
    <submittedName>
        <fullName evidence="2">Uncharacterized protein</fullName>
    </submittedName>
</protein>
<evidence type="ECO:0000256" key="1">
    <source>
        <dbReference type="SAM" id="MobiDB-lite"/>
    </source>
</evidence>
<feature type="region of interest" description="Disordered" evidence="1">
    <location>
        <begin position="52"/>
        <end position="78"/>
    </location>
</feature>
<feature type="compositionally biased region" description="Basic and acidic residues" evidence="1">
    <location>
        <begin position="52"/>
        <end position="64"/>
    </location>
</feature>
<evidence type="ECO:0000313" key="2">
    <source>
        <dbReference type="EnsemblMetazoa" id="G10717.1:cds"/>
    </source>
</evidence>
<dbReference type="Proteomes" id="UP000005408">
    <property type="component" value="Unassembled WGS sequence"/>
</dbReference>
<sequence>MSSSSKYFKVAIPGMEKPLYSHFHYGCLRDVGIVSSSVLQVTWLSEDEAPLEKFEEVSSSKENDQQPSSSSAIPRPQRQAAALCNVKMMDWLIPKSSIQQVRKHPDRHEEQPRQLNIVCPPGLQVEPDREVSQLQTNKGTAEVCYNSGL</sequence>